<dbReference type="AlphaFoldDB" id="A0A1L3LIZ1"/>
<keyword evidence="6" id="KW-0145">Chemotaxis</keyword>
<evidence type="ECO:0000256" key="2">
    <source>
        <dbReference type="ARBA" id="ARBA00004202"/>
    </source>
</evidence>
<keyword evidence="8" id="KW-0472">Membrane</keyword>
<keyword evidence="12" id="KW-0966">Cell projection</keyword>
<dbReference type="Proteomes" id="UP000182306">
    <property type="component" value="Chromosome"/>
</dbReference>
<keyword evidence="12" id="KW-0282">Flagellum</keyword>
<feature type="domain" description="Flagellar motor switch protein FliN-like C-terminal" evidence="11">
    <location>
        <begin position="235"/>
        <end position="304"/>
    </location>
</feature>
<dbReference type="InterPro" id="IPR028976">
    <property type="entry name" value="CheC-like_sf"/>
</dbReference>
<dbReference type="GO" id="GO:0071978">
    <property type="term" value="P:bacterial-type flagellum-dependent swarming motility"/>
    <property type="evidence" value="ECO:0007669"/>
    <property type="project" value="TreeGrafter"/>
</dbReference>
<evidence type="ECO:0000256" key="7">
    <source>
        <dbReference type="ARBA" id="ARBA00022779"/>
    </source>
</evidence>
<protein>
    <recommendedName>
        <fullName evidence="4">Flagellar motor switch protein FliM</fullName>
    </recommendedName>
</protein>
<evidence type="ECO:0000313" key="13">
    <source>
        <dbReference type="Proteomes" id="UP000182306"/>
    </source>
</evidence>
<evidence type="ECO:0000256" key="8">
    <source>
        <dbReference type="ARBA" id="ARBA00023136"/>
    </source>
</evidence>
<dbReference type="Gene3D" id="3.40.1550.10">
    <property type="entry name" value="CheC-like"/>
    <property type="match status" value="1"/>
</dbReference>
<dbReference type="GO" id="GO:0050918">
    <property type="term" value="P:positive chemotaxis"/>
    <property type="evidence" value="ECO:0007669"/>
    <property type="project" value="TreeGrafter"/>
</dbReference>
<keyword evidence="5" id="KW-1003">Cell membrane</keyword>
<organism evidence="12 13">
    <name type="scientific">Sinorhizobium americanum</name>
    <dbReference type="NCBI Taxonomy" id="194963"/>
    <lineage>
        <taxon>Bacteria</taxon>
        <taxon>Pseudomonadati</taxon>
        <taxon>Pseudomonadota</taxon>
        <taxon>Alphaproteobacteria</taxon>
        <taxon>Hyphomicrobiales</taxon>
        <taxon>Rhizobiaceae</taxon>
        <taxon>Sinorhizobium/Ensifer group</taxon>
        <taxon>Sinorhizobium</taxon>
    </lineage>
</organism>
<name>A0A1L3LIZ1_9HYPH</name>
<dbReference type="Pfam" id="PF01052">
    <property type="entry name" value="FliMN_C"/>
    <property type="match status" value="1"/>
</dbReference>
<dbReference type="GO" id="GO:0009425">
    <property type="term" value="C:bacterial-type flagellum basal body"/>
    <property type="evidence" value="ECO:0007669"/>
    <property type="project" value="UniProtKB-SubCell"/>
</dbReference>
<evidence type="ECO:0000259" key="11">
    <source>
        <dbReference type="Pfam" id="PF01052"/>
    </source>
</evidence>
<dbReference type="GO" id="GO:0005886">
    <property type="term" value="C:plasma membrane"/>
    <property type="evidence" value="ECO:0007669"/>
    <property type="project" value="UniProtKB-SubCell"/>
</dbReference>
<evidence type="ECO:0000256" key="4">
    <source>
        <dbReference type="ARBA" id="ARBA00021898"/>
    </source>
</evidence>
<keyword evidence="12" id="KW-0969">Cilium</keyword>
<keyword evidence="7" id="KW-0283">Flagellar rotation</keyword>
<dbReference type="PANTHER" id="PTHR30034:SF6">
    <property type="entry name" value="YOP PROTEINS TRANSLOCATION PROTEIN Q"/>
    <property type="match status" value="1"/>
</dbReference>
<dbReference type="InterPro" id="IPR001543">
    <property type="entry name" value="FliN-like_C"/>
</dbReference>
<keyword evidence="9" id="KW-0975">Bacterial flagellum</keyword>
<dbReference type="PANTHER" id="PTHR30034">
    <property type="entry name" value="FLAGELLAR MOTOR SWITCH PROTEIN FLIM"/>
    <property type="match status" value="1"/>
</dbReference>
<evidence type="ECO:0000256" key="3">
    <source>
        <dbReference type="ARBA" id="ARBA00011049"/>
    </source>
</evidence>
<dbReference type="EMBL" id="CP013107">
    <property type="protein sequence ID" value="APG89983.1"/>
    <property type="molecule type" value="Genomic_DNA"/>
</dbReference>
<dbReference type="Gene3D" id="2.30.330.10">
    <property type="entry name" value="SpoA-like"/>
    <property type="match status" value="1"/>
</dbReference>
<evidence type="ECO:0000256" key="6">
    <source>
        <dbReference type="ARBA" id="ARBA00022500"/>
    </source>
</evidence>
<comment type="function">
    <text evidence="10">FliM is one of three proteins (FliG, FliN, FliM) that forms the rotor-mounted switch complex (C ring), located at the base of the basal body. This complex interacts with the CheY and CheZ chemotaxis proteins, in addition to contacting components of the motor that determine the direction of flagellar rotation.</text>
</comment>
<proteinExistence type="inferred from homology"/>
<sequence>MNIMNPSTASNVYAFDKRLLARMAGALGDDKTIGRIALDLGHVFSERLPDLLKQETGHDIAIGYAGFKMGLRNELIAELGEAALLSDVTLRNWCADFQIGCDSPVLITLVEALLGAEPTDIEEPLPRALSKIEIDVAVPVFEGIAEVVRMAVNAPGSFEPVVARPHNGAERLPPDPALEDIYAASIDMTCGLGPVLSTFSVIVPQSVLLKTQIVPPRSAGQNDSMKTDWSEQLEEQIRRSAVTLEARIQLESLTLDTISRLQPGDVIPFHDGQDVRVEVNANGRDLYVCEFGRSGARYTVRIKDTHGSEEDILRHIMS</sequence>
<evidence type="ECO:0000256" key="10">
    <source>
        <dbReference type="ARBA" id="ARBA00025044"/>
    </source>
</evidence>
<keyword evidence="13" id="KW-1185">Reference proteome</keyword>
<evidence type="ECO:0000313" key="12">
    <source>
        <dbReference type="EMBL" id="APG89983.1"/>
    </source>
</evidence>
<accession>A0A1L3LIZ1</accession>
<evidence type="ECO:0000256" key="1">
    <source>
        <dbReference type="ARBA" id="ARBA00004117"/>
    </source>
</evidence>
<dbReference type="KEGG" id="same:SAMCFNEI73_Ch0658"/>
<comment type="subcellular location">
    <subcellularLocation>
        <location evidence="1">Bacterial flagellum basal body</location>
    </subcellularLocation>
    <subcellularLocation>
        <location evidence="2">Cell membrane</location>
        <topology evidence="2">Peripheral membrane protein</topology>
    </subcellularLocation>
</comment>
<comment type="similarity">
    <text evidence="3">Belongs to the FliM family.</text>
</comment>
<dbReference type="STRING" id="194963.SAMCFNEI73_Ch0658"/>
<evidence type="ECO:0000256" key="9">
    <source>
        <dbReference type="ARBA" id="ARBA00023143"/>
    </source>
</evidence>
<gene>
    <name evidence="12" type="primary">fliM</name>
    <name evidence="12" type="ORF">SAMCFNEI73_Ch0658</name>
</gene>
<evidence type="ECO:0000256" key="5">
    <source>
        <dbReference type="ARBA" id="ARBA00022475"/>
    </source>
</evidence>
<dbReference type="InterPro" id="IPR036429">
    <property type="entry name" value="SpoA-like_sf"/>
</dbReference>
<reference evidence="12 13" key="1">
    <citation type="submission" date="2015-10" db="EMBL/GenBank/DDBJ databases">
        <title>Genomic differences between typical nodule nitrogen-fixing rhizobial strains and those coming from bean seeds.</title>
        <authorList>
            <person name="Peralta H."/>
            <person name="Aguilar-Vera A."/>
            <person name="Diaz R."/>
            <person name="Mora Y."/>
            <person name="Martinez-Batallar G."/>
            <person name="Salazar E."/>
            <person name="Vargas-Lagunas C."/>
            <person name="Encarnacion S."/>
            <person name="Girard L."/>
            <person name="Mora J."/>
        </authorList>
    </citation>
    <scope>NUCLEOTIDE SEQUENCE [LARGE SCALE GENOMIC DNA]</scope>
    <source>
        <strain evidence="12 13">CFNEI 73</strain>
    </source>
</reference>
<dbReference type="SUPFAM" id="SSF101801">
    <property type="entry name" value="Surface presentation of antigens (SPOA)"/>
    <property type="match status" value="1"/>
</dbReference>